<dbReference type="Gene3D" id="1.10.3210.10">
    <property type="entry name" value="Hypothetical protein af1432"/>
    <property type="match status" value="1"/>
</dbReference>
<dbReference type="Proteomes" id="UP001596170">
    <property type="component" value="Unassembled WGS sequence"/>
</dbReference>
<dbReference type="SMART" id="SM00471">
    <property type="entry name" value="HDc"/>
    <property type="match status" value="1"/>
</dbReference>
<dbReference type="PROSITE" id="PS51831">
    <property type="entry name" value="HD"/>
    <property type="match status" value="1"/>
</dbReference>
<evidence type="ECO:0000313" key="4">
    <source>
        <dbReference type="Proteomes" id="UP001596170"/>
    </source>
</evidence>
<reference evidence="4" key="1">
    <citation type="journal article" date="2019" name="Int. J. Syst. Evol. Microbiol.">
        <title>The Global Catalogue of Microorganisms (GCM) 10K type strain sequencing project: providing services to taxonomists for standard genome sequencing and annotation.</title>
        <authorList>
            <consortium name="The Broad Institute Genomics Platform"/>
            <consortium name="The Broad Institute Genome Sequencing Center for Infectious Disease"/>
            <person name="Wu L."/>
            <person name="Ma J."/>
        </authorList>
    </citation>
    <scope>NUCLEOTIDE SEQUENCE [LARGE SCALE GENOMIC DNA]</scope>
    <source>
        <strain evidence="4">CCUG 54527</strain>
    </source>
</reference>
<keyword evidence="4" id="KW-1185">Reference proteome</keyword>
<protein>
    <submittedName>
        <fullName evidence="3">HD-GYP domain-containing protein</fullName>
        <ecNumber evidence="3">3.1.4.-</ecNumber>
    </submittedName>
</protein>
<dbReference type="PANTHER" id="PTHR43155">
    <property type="entry name" value="CYCLIC DI-GMP PHOSPHODIESTERASE PA4108-RELATED"/>
    <property type="match status" value="1"/>
</dbReference>
<dbReference type="EMBL" id="JBHSRI010000025">
    <property type="protein sequence ID" value="MFC6040556.1"/>
    <property type="molecule type" value="Genomic_DNA"/>
</dbReference>
<dbReference type="PROSITE" id="PS51832">
    <property type="entry name" value="HD_GYP"/>
    <property type="match status" value="1"/>
</dbReference>
<keyword evidence="3" id="KW-0378">Hydrolase</keyword>
<dbReference type="GO" id="GO:0016787">
    <property type="term" value="F:hydrolase activity"/>
    <property type="evidence" value="ECO:0007669"/>
    <property type="project" value="UniProtKB-KW"/>
</dbReference>
<dbReference type="PANTHER" id="PTHR43155:SF2">
    <property type="entry name" value="CYCLIC DI-GMP PHOSPHODIESTERASE PA4108"/>
    <property type="match status" value="1"/>
</dbReference>
<dbReference type="InterPro" id="IPR037522">
    <property type="entry name" value="HD_GYP_dom"/>
</dbReference>
<dbReference type="InterPro" id="IPR011051">
    <property type="entry name" value="RmlC_Cupin_sf"/>
</dbReference>
<feature type="domain" description="HD" evidence="1">
    <location>
        <begin position="135"/>
        <end position="256"/>
    </location>
</feature>
<feature type="domain" description="HD-GYP" evidence="2">
    <location>
        <begin position="113"/>
        <end position="305"/>
    </location>
</feature>
<evidence type="ECO:0000259" key="1">
    <source>
        <dbReference type="PROSITE" id="PS51831"/>
    </source>
</evidence>
<dbReference type="RefSeq" id="WP_377735066.1">
    <property type="nucleotide sequence ID" value="NZ_JBHSRI010000025.1"/>
</dbReference>
<dbReference type="SUPFAM" id="SSF109604">
    <property type="entry name" value="HD-domain/PDEase-like"/>
    <property type="match status" value="1"/>
</dbReference>
<evidence type="ECO:0000313" key="3">
    <source>
        <dbReference type="EMBL" id="MFC6040556.1"/>
    </source>
</evidence>
<organism evidence="3 4">
    <name type="scientific">Paenisporosarcina macmurdoensis</name>
    <dbReference type="NCBI Taxonomy" id="212659"/>
    <lineage>
        <taxon>Bacteria</taxon>
        <taxon>Bacillati</taxon>
        <taxon>Bacillota</taxon>
        <taxon>Bacilli</taxon>
        <taxon>Bacillales</taxon>
        <taxon>Caryophanaceae</taxon>
        <taxon>Paenisporosarcina</taxon>
    </lineage>
</organism>
<dbReference type="InterPro" id="IPR006675">
    <property type="entry name" value="HDIG_dom"/>
</dbReference>
<evidence type="ECO:0000259" key="2">
    <source>
        <dbReference type="PROSITE" id="PS51832"/>
    </source>
</evidence>
<dbReference type="InterPro" id="IPR006674">
    <property type="entry name" value="HD_domain"/>
</dbReference>
<dbReference type="EC" id="3.1.4.-" evidence="3"/>
<name>A0ABW1LAP2_9BACL</name>
<comment type="caution">
    <text evidence="3">The sequence shown here is derived from an EMBL/GenBank/DDBJ whole genome shotgun (WGS) entry which is preliminary data.</text>
</comment>
<sequence length="305" mass="34576">MRGFKIGKKGSSLERVKFNNNDISLLTRGDGTEVLLQSIEKDKLFYIYPSDNPEVMEFYLILSGEVVCEVDNQKVFLGPQDYFSAKGLLGPIHFTTLSNVTLLWVTTEPIFDSVRNQISSLMDIVKKVELKDNYTYRHSDRVANNAVKIAKKLNLNTDQVHNINTASFLHDIGKINIPEDILNKPSFLTEEEFSIVKKHPVDGVEIVKGSNYEGITPIIEQHHERLNGSGYPYGLIGDQILLESRIIAVSDSFDAMTEDRPYRKAFEPQFALNEIKKLVGTHYDKQVVEAFEEVLKDDGKIPHIS</sequence>
<dbReference type="NCBIfam" id="TIGR00277">
    <property type="entry name" value="HDIG"/>
    <property type="match status" value="1"/>
</dbReference>
<dbReference type="Pfam" id="PF13487">
    <property type="entry name" value="HD_5"/>
    <property type="match status" value="1"/>
</dbReference>
<gene>
    <name evidence="3" type="ORF">ACFPYN_14105</name>
</gene>
<proteinExistence type="predicted"/>
<dbReference type="CDD" id="cd00077">
    <property type="entry name" value="HDc"/>
    <property type="match status" value="1"/>
</dbReference>
<accession>A0ABW1LAP2</accession>
<dbReference type="SUPFAM" id="SSF51182">
    <property type="entry name" value="RmlC-like cupins"/>
    <property type="match status" value="1"/>
</dbReference>
<dbReference type="InterPro" id="IPR003607">
    <property type="entry name" value="HD/PDEase_dom"/>
</dbReference>